<dbReference type="Proteomes" id="UP000078116">
    <property type="component" value="Unassembled WGS sequence"/>
</dbReference>
<dbReference type="SMART" id="SM00382">
    <property type="entry name" value="AAA"/>
    <property type="match status" value="1"/>
</dbReference>
<keyword evidence="10" id="KW-1185">Reference proteome</keyword>
<feature type="domain" description="ABC transporter" evidence="7">
    <location>
        <begin position="34"/>
        <end position="251"/>
    </location>
</feature>
<keyword evidence="5" id="KW-0547">Nucleotide-binding</keyword>
<evidence type="ECO:0000313" key="10">
    <source>
        <dbReference type="Proteomes" id="UP000077961"/>
    </source>
</evidence>
<evidence type="ECO:0000256" key="3">
    <source>
        <dbReference type="ARBA" id="ARBA00022475"/>
    </source>
</evidence>
<dbReference type="PANTHER" id="PTHR46743:SF2">
    <property type="entry name" value="TEICHOIC ACIDS EXPORT ATP-BINDING PROTEIN TAGH"/>
    <property type="match status" value="1"/>
</dbReference>
<evidence type="ECO:0000313" key="11">
    <source>
        <dbReference type="Proteomes" id="UP000078116"/>
    </source>
</evidence>
<dbReference type="PROSITE" id="PS50893">
    <property type="entry name" value="ABC_TRANSPORTER_2"/>
    <property type="match status" value="1"/>
</dbReference>
<dbReference type="Gene3D" id="3.40.50.300">
    <property type="entry name" value="P-loop containing nucleotide triphosphate hydrolases"/>
    <property type="match status" value="1"/>
</dbReference>
<gene>
    <name evidence="8" type="ORF">A6V36_15970</name>
    <name evidence="9" type="ORF">A6V37_18910</name>
</gene>
<comment type="caution">
    <text evidence="9">The sequence shown here is derived from an EMBL/GenBank/DDBJ whole genome shotgun (WGS) entry which is preliminary data.</text>
</comment>
<organism evidence="9 11">
    <name type="scientific">Paraburkholderia ginsengiterrae</name>
    <dbReference type="NCBI Taxonomy" id="1462993"/>
    <lineage>
        <taxon>Bacteria</taxon>
        <taxon>Pseudomonadati</taxon>
        <taxon>Pseudomonadota</taxon>
        <taxon>Betaproteobacteria</taxon>
        <taxon>Burkholderiales</taxon>
        <taxon>Burkholderiaceae</taxon>
        <taxon>Paraburkholderia</taxon>
    </lineage>
</organism>
<dbReference type="InterPro" id="IPR050683">
    <property type="entry name" value="Bact_Polysacc_Export_ATP-bd"/>
</dbReference>
<dbReference type="InterPro" id="IPR027417">
    <property type="entry name" value="P-loop_NTPase"/>
</dbReference>
<dbReference type="GO" id="GO:0140359">
    <property type="term" value="F:ABC-type transporter activity"/>
    <property type="evidence" value="ECO:0007669"/>
    <property type="project" value="InterPro"/>
</dbReference>
<evidence type="ECO:0000256" key="2">
    <source>
        <dbReference type="ARBA" id="ARBA00022448"/>
    </source>
</evidence>
<dbReference type="OrthoDB" id="9778870at2"/>
<keyword evidence="6" id="KW-0067">ATP-binding</keyword>
<dbReference type="Pfam" id="PF00005">
    <property type="entry name" value="ABC_tran"/>
    <property type="match status" value="1"/>
</dbReference>
<dbReference type="Proteomes" id="UP000077961">
    <property type="component" value="Unassembled WGS sequence"/>
</dbReference>
<keyword evidence="4" id="KW-0472">Membrane</keyword>
<dbReference type="CDD" id="cd03220">
    <property type="entry name" value="ABC_KpsT_Wzt"/>
    <property type="match status" value="1"/>
</dbReference>
<protein>
    <submittedName>
        <fullName evidence="9">Sugar ABC transporter</fullName>
    </submittedName>
</protein>
<dbReference type="EMBL" id="LXJZ01000253">
    <property type="protein sequence ID" value="OAJ51521.1"/>
    <property type="molecule type" value="Genomic_DNA"/>
</dbReference>
<evidence type="ECO:0000259" key="7">
    <source>
        <dbReference type="PROSITE" id="PS50893"/>
    </source>
</evidence>
<sequence>MTEDLRISLRNVGVKFDVSARQDSLKSTVLNAFRRTGKKEKTERRVVHALKNVTLDIEHGERVGLIGLNGAGKSTILKVMAGIYPPTSGEATISGHVSAMFELATGFEMTQTGWDNIRIRGMLLGLTPAQVEERIQQIGEFSELGEFLDYPVKTYSAGMFIRLAFSVSTAINPEILLLDEVMGAGDVQFANKAKRRMHEFMEQGKILVFSSHSLEMLQAFCERVIWMRKGEVVMDGPAKRVLAEYERKAGQ</sequence>
<dbReference type="InterPro" id="IPR003439">
    <property type="entry name" value="ABC_transporter-like_ATP-bd"/>
</dbReference>
<name>A0A1A9NEG3_9BURK</name>
<keyword evidence="3" id="KW-1003">Cell membrane</keyword>
<dbReference type="EMBL" id="LXKA01000098">
    <property type="protein sequence ID" value="OAJ64534.1"/>
    <property type="molecule type" value="Genomic_DNA"/>
</dbReference>
<dbReference type="RefSeq" id="WP_064272415.1">
    <property type="nucleotide sequence ID" value="NZ_LXJZ01000253.1"/>
</dbReference>
<dbReference type="InterPro" id="IPR003593">
    <property type="entry name" value="AAA+_ATPase"/>
</dbReference>
<reference evidence="10 11" key="1">
    <citation type="submission" date="2016-04" db="EMBL/GenBank/DDBJ databases">
        <title>Reclassification of Paraburkholderia panaciterrae (Farh et al. 2015) Dobritsa &amp; Samadpour 2016 as a later homotypic synonym of Paraburkholderia ginsengiterrae (Farh et al. 2015) Dobritsa &amp; Samadpour 2016.</title>
        <authorList>
            <person name="Dobritsa A.P."/>
            <person name="Kutumbaka K."/>
            <person name="Samadpour M."/>
        </authorList>
    </citation>
    <scope>NUCLEOTIDE SEQUENCE [LARGE SCALE GENOMIC DNA]</scope>
    <source>
        <strain evidence="9 11">DCY85</strain>
        <strain evidence="8 10">DCY85-1</strain>
    </source>
</reference>
<dbReference type="AlphaFoldDB" id="A0A1A9NEG3"/>
<evidence type="ECO:0000256" key="4">
    <source>
        <dbReference type="ARBA" id="ARBA00022519"/>
    </source>
</evidence>
<evidence type="ECO:0000313" key="8">
    <source>
        <dbReference type="EMBL" id="OAJ51521.1"/>
    </source>
</evidence>
<evidence type="ECO:0000256" key="1">
    <source>
        <dbReference type="ARBA" id="ARBA00005417"/>
    </source>
</evidence>
<dbReference type="SUPFAM" id="SSF52540">
    <property type="entry name" value="P-loop containing nucleoside triphosphate hydrolases"/>
    <property type="match status" value="1"/>
</dbReference>
<dbReference type="InterPro" id="IPR015860">
    <property type="entry name" value="ABC_transpr_TagH-like"/>
</dbReference>
<accession>A0A1A9NEG3</accession>
<dbReference type="GO" id="GO:0005524">
    <property type="term" value="F:ATP binding"/>
    <property type="evidence" value="ECO:0007669"/>
    <property type="project" value="UniProtKB-KW"/>
</dbReference>
<dbReference type="GO" id="GO:0016887">
    <property type="term" value="F:ATP hydrolysis activity"/>
    <property type="evidence" value="ECO:0007669"/>
    <property type="project" value="InterPro"/>
</dbReference>
<proteinExistence type="inferred from homology"/>
<evidence type="ECO:0000256" key="5">
    <source>
        <dbReference type="ARBA" id="ARBA00022741"/>
    </source>
</evidence>
<dbReference type="PANTHER" id="PTHR46743">
    <property type="entry name" value="TEICHOIC ACIDS EXPORT ATP-BINDING PROTEIN TAGH"/>
    <property type="match status" value="1"/>
</dbReference>
<evidence type="ECO:0000313" key="9">
    <source>
        <dbReference type="EMBL" id="OAJ64534.1"/>
    </source>
</evidence>
<keyword evidence="2" id="KW-0813">Transport</keyword>
<dbReference type="STRING" id="1462993.A6V36_15970"/>
<keyword evidence="4" id="KW-0997">Cell inner membrane</keyword>
<dbReference type="GO" id="GO:0016020">
    <property type="term" value="C:membrane"/>
    <property type="evidence" value="ECO:0007669"/>
    <property type="project" value="InterPro"/>
</dbReference>
<evidence type="ECO:0000256" key="6">
    <source>
        <dbReference type="ARBA" id="ARBA00022840"/>
    </source>
</evidence>
<comment type="similarity">
    <text evidence="1">Belongs to the ABC transporter superfamily.</text>
</comment>